<reference evidence="1" key="2">
    <citation type="submission" date="2020-05" db="UniProtKB">
        <authorList>
            <consortium name="EnsemblMetazoa"/>
        </authorList>
    </citation>
    <scope>IDENTIFICATION</scope>
    <source>
        <strain evidence="1">CM1001059</strain>
    </source>
</reference>
<protein>
    <submittedName>
        <fullName evidence="1">Uncharacterized protein</fullName>
    </submittedName>
</protein>
<evidence type="ECO:0000313" key="2">
    <source>
        <dbReference type="Proteomes" id="UP000075902"/>
    </source>
</evidence>
<proteinExistence type="predicted"/>
<dbReference type="Proteomes" id="UP000075902">
    <property type="component" value="Unassembled WGS sequence"/>
</dbReference>
<sequence length="167" mass="18646">MGRDTSAFLHHEQGMPEFPLALPLTHNIPHPALPTEFWPPNFGLHPSLLPGAHGLLHPNRGKLGILQPECHVTLDRVAAVAGNGGEQVFTERFLSELYRPGGGREIKLALYLDHRQIVLGAVIVLLVEVYRFDAIVPTVGEELFRAVEHVQLLQWKSDLYDKKGENQ</sequence>
<organism evidence="1 2">
    <name type="scientific">Anopheles melas</name>
    <dbReference type="NCBI Taxonomy" id="34690"/>
    <lineage>
        <taxon>Eukaryota</taxon>
        <taxon>Metazoa</taxon>
        <taxon>Ecdysozoa</taxon>
        <taxon>Arthropoda</taxon>
        <taxon>Hexapoda</taxon>
        <taxon>Insecta</taxon>
        <taxon>Pterygota</taxon>
        <taxon>Neoptera</taxon>
        <taxon>Endopterygota</taxon>
        <taxon>Diptera</taxon>
        <taxon>Nematocera</taxon>
        <taxon>Culicoidea</taxon>
        <taxon>Culicidae</taxon>
        <taxon>Anophelinae</taxon>
        <taxon>Anopheles</taxon>
    </lineage>
</organism>
<reference evidence="2" key="1">
    <citation type="submission" date="2014-01" db="EMBL/GenBank/DDBJ databases">
        <title>The Genome Sequence of Anopheles melas CM1001059_A (V2).</title>
        <authorList>
            <consortium name="The Broad Institute Genomics Platform"/>
            <person name="Neafsey D.E."/>
            <person name="Besansky N."/>
            <person name="Howell P."/>
            <person name="Walton C."/>
            <person name="Young S.K."/>
            <person name="Zeng Q."/>
            <person name="Gargeya S."/>
            <person name="Fitzgerald M."/>
            <person name="Haas B."/>
            <person name="Abouelleil A."/>
            <person name="Allen A.W."/>
            <person name="Alvarado L."/>
            <person name="Arachchi H.M."/>
            <person name="Berlin A.M."/>
            <person name="Chapman S.B."/>
            <person name="Gainer-Dewar J."/>
            <person name="Goldberg J."/>
            <person name="Griggs A."/>
            <person name="Gujja S."/>
            <person name="Hansen M."/>
            <person name="Howarth C."/>
            <person name="Imamovic A."/>
            <person name="Ireland A."/>
            <person name="Larimer J."/>
            <person name="McCowan C."/>
            <person name="Murphy C."/>
            <person name="Pearson M."/>
            <person name="Poon T.W."/>
            <person name="Priest M."/>
            <person name="Roberts A."/>
            <person name="Saif S."/>
            <person name="Shea T."/>
            <person name="Sisk P."/>
            <person name="Sykes S."/>
            <person name="Wortman J."/>
            <person name="Nusbaum C."/>
            <person name="Birren B."/>
        </authorList>
    </citation>
    <scope>NUCLEOTIDE SEQUENCE [LARGE SCALE GENOMIC DNA]</scope>
    <source>
        <strain evidence="2">CM1001059</strain>
    </source>
</reference>
<keyword evidence="2" id="KW-1185">Reference proteome</keyword>
<evidence type="ECO:0000313" key="1">
    <source>
        <dbReference type="EnsemblMetazoa" id="AMEC004988-PA"/>
    </source>
</evidence>
<name>A0A182TMF7_9DIPT</name>
<accession>A0A182TMF7</accession>
<dbReference type="AlphaFoldDB" id="A0A182TMF7"/>
<dbReference type="VEuPathDB" id="VectorBase:AMEC004988"/>
<dbReference type="EnsemblMetazoa" id="AMEC004988-RA">
    <property type="protein sequence ID" value="AMEC004988-PA"/>
    <property type="gene ID" value="AMEC004988"/>
</dbReference>
<dbReference type="STRING" id="34690.A0A182TMF7"/>